<keyword evidence="3" id="KW-1185">Reference proteome</keyword>
<dbReference type="EMBL" id="CP073754">
    <property type="protein sequence ID" value="QWF70762.1"/>
    <property type="molecule type" value="Genomic_DNA"/>
</dbReference>
<dbReference type="InterPro" id="IPR021993">
    <property type="entry name" value="ATPase-cat-bd"/>
</dbReference>
<gene>
    <name evidence="2" type="ORF">KEF85_15805</name>
</gene>
<evidence type="ECO:0000313" key="3">
    <source>
        <dbReference type="Proteomes" id="UP000676649"/>
    </source>
</evidence>
<dbReference type="KEGG" id="mpad:KEF85_15805"/>
<protein>
    <submittedName>
        <fullName evidence="2">Heavy metal translocating P-type ATPase metal-binding domain-containing protein</fullName>
    </submittedName>
</protein>
<dbReference type="AlphaFoldDB" id="A0A975MMX7"/>
<feature type="domain" description="Putative metal-binding" evidence="1">
    <location>
        <begin position="7"/>
        <end position="47"/>
    </location>
</feature>
<sequence length="58" mass="6567">MSDDNKECDLCGLAVEVEGFELKTTEGDKYFCCEGCKGIYLMLHEEQIIADPFEQAKE</sequence>
<accession>A0A975MMX7</accession>
<dbReference type="RefSeq" id="WP_215582197.1">
    <property type="nucleotide sequence ID" value="NZ_CP073754.1"/>
</dbReference>
<dbReference type="Pfam" id="PF12156">
    <property type="entry name" value="ATPase-cat_bd"/>
    <property type="match status" value="1"/>
</dbReference>
<organism evidence="2 3">
    <name type="scientific">Methylomonas paludis</name>
    <dbReference type="NCBI Taxonomy" id="1173101"/>
    <lineage>
        <taxon>Bacteria</taxon>
        <taxon>Pseudomonadati</taxon>
        <taxon>Pseudomonadota</taxon>
        <taxon>Gammaproteobacteria</taxon>
        <taxon>Methylococcales</taxon>
        <taxon>Methylococcaceae</taxon>
        <taxon>Methylomonas</taxon>
    </lineage>
</organism>
<proteinExistence type="predicted"/>
<evidence type="ECO:0000259" key="1">
    <source>
        <dbReference type="Pfam" id="PF12156"/>
    </source>
</evidence>
<evidence type="ECO:0000313" key="2">
    <source>
        <dbReference type="EMBL" id="QWF70762.1"/>
    </source>
</evidence>
<reference evidence="2" key="1">
    <citation type="submission" date="2021-04" db="EMBL/GenBank/DDBJ databases">
        <title>Draft genome sequence data of methanotrophic Methylovulum sp. strain S1L and Methylomonas sp. strain S2AM isolated from boreal lake water columns.</title>
        <authorList>
            <person name="Rissanen A.J."/>
            <person name="Mangayil R."/>
            <person name="Svenning M.M."/>
            <person name="Khanongnuch R."/>
        </authorList>
    </citation>
    <scope>NUCLEOTIDE SEQUENCE</scope>
    <source>
        <strain evidence="2">S2AM</strain>
    </source>
</reference>
<dbReference type="Proteomes" id="UP000676649">
    <property type="component" value="Chromosome"/>
</dbReference>
<name>A0A975MMX7_9GAMM</name>